<evidence type="ECO:0000313" key="2">
    <source>
        <dbReference type="Proteomes" id="UP000315783"/>
    </source>
</evidence>
<proteinExistence type="predicted"/>
<keyword evidence="2" id="KW-1185">Reference proteome</keyword>
<dbReference type="AlphaFoldDB" id="A0A545VFV9"/>
<protein>
    <submittedName>
        <fullName evidence="1">Uncharacterized protein</fullName>
    </submittedName>
</protein>
<dbReference type="Proteomes" id="UP000315783">
    <property type="component" value="Unassembled WGS sequence"/>
</dbReference>
<accession>A0A545VFV9</accession>
<dbReference type="EMBL" id="SPUK01000001">
    <property type="protein sequence ID" value="TQW00603.1"/>
    <property type="molecule type" value="Genomic_DNA"/>
</dbReference>
<name>A0A545VFV9_9HYPO</name>
<comment type="caution">
    <text evidence="1">The sequence shown here is derived from an EMBL/GenBank/DDBJ whole genome shotgun (WGS) entry which is preliminary data.</text>
</comment>
<gene>
    <name evidence="1" type="ORF">IF1G_00534</name>
</gene>
<organism evidence="1 2">
    <name type="scientific">Cordyceps javanica</name>
    <dbReference type="NCBI Taxonomy" id="43265"/>
    <lineage>
        <taxon>Eukaryota</taxon>
        <taxon>Fungi</taxon>
        <taxon>Dikarya</taxon>
        <taxon>Ascomycota</taxon>
        <taxon>Pezizomycotina</taxon>
        <taxon>Sordariomycetes</taxon>
        <taxon>Hypocreomycetidae</taxon>
        <taxon>Hypocreales</taxon>
        <taxon>Cordycipitaceae</taxon>
        <taxon>Cordyceps</taxon>
    </lineage>
</organism>
<evidence type="ECO:0000313" key="1">
    <source>
        <dbReference type="EMBL" id="TQW00603.1"/>
    </source>
</evidence>
<sequence>MLPAHAPGLGRETPFRPDLFLASLYWYFFFGRCPSQAERPFWARQTAPARPWPRPGGVRGGGAGQLPACAVARQGLVSRSSK</sequence>
<reference evidence="1 2" key="1">
    <citation type="journal article" date="2019" name="Appl. Microbiol. Biotechnol.">
        <title>Genome sequence of Isaria javanica and comparative genome analysis insights into family S53 peptidase evolution in fungal entomopathogens.</title>
        <authorList>
            <person name="Lin R."/>
            <person name="Zhang X."/>
            <person name="Xin B."/>
            <person name="Zou M."/>
            <person name="Gao Y."/>
            <person name="Qin F."/>
            <person name="Hu Q."/>
            <person name="Xie B."/>
            <person name="Cheng X."/>
        </authorList>
    </citation>
    <scope>NUCLEOTIDE SEQUENCE [LARGE SCALE GENOMIC DNA]</scope>
    <source>
        <strain evidence="1 2">IJ1G</strain>
    </source>
</reference>